<evidence type="ECO:0000313" key="2">
    <source>
        <dbReference type="Proteomes" id="UP000029736"/>
    </source>
</evidence>
<keyword evidence="2" id="KW-1185">Reference proteome</keyword>
<dbReference type="EMBL" id="JPOS01000083">
    <property type="protein sequence ID" value="KGE86007.1"/>
    <property type="molecule type" value="Genomic_DNA"/>
</dbReference>
<organism evidence="1 2">
    <name type="scientific">Phaeodactylibacter xiamenensis</name>
    <dbReference type="NCBI Taxonomy" id="1524460"/>
    <lineage>
        <taxon>Bacteria</taxon>
        <taxon>Pseudomonadati</taxon>
        <taxon>Bacteroidota</taxon>
        <taxon>Saprospiria</taxon>
        <taxon>Saprospirales</taxon>
        <taxon>Haliscomenobacteraceae</taxon>
        <taxon>Phaeodactylibacter</taxon>
    </lineage>
</organism>
<name>A0A098S482_9BACT</name>
<protein>
    <submittedName>
        <fullName evidence="1">Uncharacterized protein</fullName>
    </submittedName>
</protein>
<dbReference type="AlphaFoldDB" id="A0A098S482"/>
<comment type="caution">
    <text evidence="1">The sequence shown here is derived from an EMBL/GenBank/DDBJ whole genome shotgun (WGS) entry which is preliminary data.</text>
</comment>
<accession>A0A098S482</accession>
<evidence type="ECO:0000313" key="1">
    <source>
        <dbReference type="EMBL" id="KGE86007.1"/>
    </source>
</evidence>
<sequence length="94" mass="10386">MDTVSLAFWFFTANLNEPGINRHQVHILTIKWFAIANLLNVSIYAGKWLALALISLTSSAACPDKLCFVSGQCRKPLRIAYNLLTGLLCDTACL</sequence>
<dbReference type="Proteomes" id="UP000029736">
    <property type="component" value="Unassembled WGS sequence"/>
</dbReference>
<proteinExistence type="predicted"/>
<reference evidence="1 2" key="1">
    <citation type="journal article" date="2014" name="Int. J. Syst. Evol. Microbiol.">
        <title>Phaeodactylibacter xiamenensis gen. nov., sp. nov., a member of the family Saprospiraceae isolated from the marine alga Phaeodactylum tricornutum.</title>
        <authorList>
            <person name="Chen Z.Jr."/>
            <person name="Lei X."/>
            <person name="Lai Q."/>
            <person name="Li Y."/>
            <person name="Zhang B."/>
            <person name="Zhang J."/>
            <person name="Zhang H."/>
            <person name="Yang L."/>
            <person name="Zheng W."/>
            <person name="Tian Y."/>
            <person name="Yu Z."/>
            <person name="Xu H.Jr."/>
            <person name="Zheng T."/>
        </authorList>
    </citation>
    <scope>NUCLEOTIDE SEQUENCE [LARGE SCALE GENOMIC DNA]</scope>
    <source>
        <strain evidence="1 2">KD52</strain>
    </source>
</reference>
<gene>
    <name evidence="1" type="ORF">IX84_25780</name>
</gene>